<comment type="caution">
    <text evidence="1">The sequence shown here is derived from an EMBL/GenBank/DDBJ whole genome shotgun (WGS) entry which is preliminary data.</text>
</comment>
<keyword evidence="2" id="KW-1185">Reference proteome</keyword>
<sequence>MRARPVAWPGLSVSAAAASTRLRPLAGTSLYVAGGFKSPTASFGSNTLTNADASGNSNDVFLVKLTDAGSTGSVAWAQRAGGTDDDAGIALLL</sequence>
<gene>
    <name evidence="1" type="ORF">J4E00_14475</name>
</gene>
<protein>
    <submittedName>
        <fullName evidence="1">Uncharacterized protein</fullName>
    </submittedName>
</protein>
<dbReference type="RefSeq" id="WP_208175898.1">
    <property type="nucleotide sequence ID" value="NZ_JAGETZ010000006.1"/>
</dbReference>
<dbReference type="Proteomes" id="UP000664369">
    <property type="component" value="Unassembled WGS sequence"/>
</dbReference>
<evidence type="ECO:0000313" key="2">
    <source>
        <dbReference type="Proteomes" id="UP000664369"/>
    </source>
</evidence>
<organism evidence="1 2">
    <name type="scientific">Hymenobacter negativus</name>
    <dbReference type="NCBI Taxonomy" id="2795026"/>
    <lineage>
        <taxon>Bacteria</taxon>
        <taxon>Pseudomonadati</taxon>
        <taxon>Bacteroidota</taxon>
        <taxon>Cytophagia</taxon>
        <taxon>Cytophagales</taxon>
        <taxon>Hymenobacteraceae</taxon>
        <taxon>Hymenobacter</taxon>
    </lineage>
</organism>
<accession>A0ABS3QG78</accession>
<name>A0ABS3QG78_9BACT</name>
<proteinExistence type="predicted"/>
<reference evidence="1 2" key="1">
    <citation type="submission" date="2021-03" db="EMBL/GenBank/DDBJ databases">
        <authorList>
            <person name="Kim M.K."/>
        </authorList>
    </citation>
    <scope>NUCLEOTIDE SEQUENCE [LARGE SCALE GENOMIC DNA]</scope>
    <source>
        <strain evidence="1 2">BT442</strain>
    </source>
</reference>
<evidence type="ECO:0000313" key="1">
    <source>
        <dbReference type="EMBL" id="MBO2010264.1"/>
    </source>
</evidence>
<dbReference type="EMBL" id="JAGETZ010000006">
    <property type="protein sequence ID" value="MBO2010264.1"/>
    <property type="molecule type" value="Genomic_DNA"/>
</dbReference>